<dbReference type="PANTHER" id="PTHR30469">
    <property type="entry name" value="MULTIDRUG RESISTANCE PROTEIN MDTA"/>
    <property type="match status" value="1"/>
</dbReference>
<feature type="signal peptide" evidence="2">
    <location>
        <begin position="1"/>
        <end position="26"/>
    </location>
</feature>
<dbReference type="RefSeq" id="WP_166282821.1">
    <property type="nucleotide sequence ID" value="NZ_JAANNP010000012.1"/>
</dbReference>
<evidence type="ECO:0000256" key="2">
    <source>
        <dbReference type="SAM" id="SignalP"/>
    </source>
</evidence>
<evidence type="ECO:0000313" key="5">
    <source>
        <dbReference type="EMBL" id="NHC14870.1"/>
    </source>
</evidence>
<evidence type="ECO:0000256" key="1">
    <source>
        <dbReference type="ARBA" id="ARBA00009477"/>
    </source>
</evidence>
<keyword evidence="2" id="KW-0732">Signal</keyword>
<sequence>MPRRLRRAAVVAGPLAVVLVAAGAYAVTRDEGSPDVTTGVVGRADVREVVEAPGSVVAKATATVSSPADGTVLRLRVRDGQQVTAGQVLLRIDSPEAEARLDQARRADAEAADAAVVDVPSGGLGEQQRQADAAAERGFAQARAAANAIPDVTARARALAAVATAEGQYAAASNAAADAARRVDAGLGGLARALSSLASAQRVQTRAAVEVAEQTVEALVVRAPIGGTVTLAPAGGGGGGDQLAGALDSLPAQLQGQASELLGGAAGASSGGGSAAGAGAITEGAPVSAGTSLLTVTDASTVSLVAEVDETDILLVRRGVRASVELDAVQDATYSAAVSSVESAPAASTGGGVTYRVRLRLLEGKLADGSDAPQPRPGMSAVVDLAVRTVRDALAVPVAAVFRDGDQDTVWVERTGRAEKRRVTLGAQAEDMVQVTAGLKGGETVVVRGADRVRDGQGLG</sequence>
<organism evidence="5 6">
    <name type="scientific">Motilibacter deserti</name>
    <dbReference type="NCBI Taxonomy" id="2714956"/>
    <lineage>
        <taxon>Bacteria</taxon>
        <taxon>Bacillati</taxon>
        <taxon>Actinomycetota</taxon>
        <taxon>Actinomycetes</taxon>
        <taxon>Motilibacterales</taxon>
        <taxon>Motilibacteraceae</taxon>
        <taxon>Motilibacter</taxon>
    </lineage>
</organism>
<dbReference type="Gene3D" id="2.40.420.20">
    <property type="match status" value="1"/>
</dbReference>
<dbReference type="InterPro" id="IPR058625">
    <property type="entry name" value="MdtA-like_BSH"/>
</dbReference>
<name>A0ABX0GZ61_9ACTN</name>
<dbReference type="Pfam" id="PF25917">
    <property type="entry name" value="BSH_RND"/>
    <property type="match status" value="1"/>
</dbReference>
<evidence type="ECO:0000259" key="4">
    <source>
        <dbReference type="Pfam" id="PF25989"/>
    </source>
</evidence>
<evidence type="ECO:0000313" key="6">
    <source>
        <dbReference type="Proteomes" id="UP000800981"/>
    </source>
</evidence>
<evidence type="ECO:0000259" key="3">
    <source>
        <dbReference type="Pfam" id="PF25917"/>
    </source>
</evidence>
<dbReference type="InterPro" id="IPR006143">
    <property type="entry name" value="RND_pump_MFP"/>
</dbReference>
<dbReference type="Gene3D" id="2.40.30.170">
    <property type="match status" value="1"/>
</dbReference>
<dbReference type="SUPFAM" id="SSF111369">
    <property type="entry name" value="HlyD-like secretion proteins"/>
    <property type="match status" value="1"/>
</dbReference>
<feature type="domain" description="Multidrug resistance protein MdtA-like barrel-sandwich hybrid" evidence="3">
    <location>
        <begin position="61"/>
        <end position="231"/>
    </location>
</feature>
<feature type="domain" description="YknX-like C-terminal permuted SH3-like" evidence="4">
    <location>
        <begin position="393"/>
        <end position="457"/>
    </location>
</feature>
<proteinExistence type="inferred from homology"/>
<dbReference type="Proteomes" id="UP000800981">
    <property type="component" value="Unassembled WGS sequence"/>
</dbReference>
<feature type="chain" id="PRO_5045499905" evidence="2">
    <location>
        <begin position="27"/>
        <end position="460"/>
    </location>
</feature>
<dbReference type="EMBL" id="JAANNP010000012">
    <property type="protein sequence ID" value="NHC14870.1"/>
    <property type="molecule type" value="Genomic_DNA"/>
</dbReference>
<gene>
    <name evidence="5" type="ORF">G9H71_13865</name>
</gene>
<protein>
    <submittedName>
        <fullName evidence="5">Efflux RND transporter periplasmic adaptor subunit</fullName>
    </submittedName>
</protein>
<dbReference type="NCBIfam" id="TIGR01730">
    <property type="entry name" value="RND_mfp"/>
    <property type="match status" value="1"/>
</dbReference>
<accession>A0ABX0GZ61</accession>
<dbReference type="PRINTS" id="PR01490">
    <property type="entry name" value="RTXTOXIND"/>
</dbReference>
<comment type="caution">
    <text evidence="5">The sequence shown here is derived from an EMBL/GenBank/DDBJ whole genome shotgun (WGS) entry which is preliminary data.</text>
</comment>
<dbReference type="Pfam" id="PF25989">
    <property type="entry name" value="YknX_C"/>
    <property type="match status" value="1"/>
</dbReference>
<keyword evidence="6" id="KW-1185">Reference proteome</keyword>
<reference evidence="5 6" key="1">
    <citation type="submission" date="2020-03" db="EMBL/GenBank/DDBJ databases">
        <title>Two novel Motilibacter sp.</title>
        <authorList>
            <person name="Liu S."/>
        </authorList>
    </citation>
    <scope>NUCLEOTIDE SEQUENCE [LARGE SCALE GENOMIC DNA]</scope>
    <source>
        <strain evidence="5 6">E257</strain>
    </source>
</reference>
<dbReference type="Gene3D" id="2.40.50.100">
    <property type="match status" value="1"/>
</dbReference>
<comment type="similarity">
    <text evidence="1">Belongs to the membrane fusion protein (MFP) (TC 8.A.1) family.</text>
</comment>
<dbReference type="InterPro" id="IPR058637">
    <property type="entry name" value="YknX-like_C"/>
</dbReference>